<dbReference type="Proteomes" id="UP000325313">
    <property type="component" value="Unassembled WGS sequence"/>
</dbReference>
<comment type="caution">
    <text evidence="2">The sequence shown here is derived from an EMBL/GenBank/DDBJ whole genome shotgun (WGS) entry which is preliminary data.</text>
</comment>
<evidence type="ECO:0000313" key="3">
    <source>
        <dbReference type="Proteomes" id="UP000325313"/>
    </source>
</evidence>
<dbReference type="AlphaFoldDB" id="A0A5B0RCY1"/>
<accession>A0A5B0RCY1</accession>
<feature type="region of interest" description="Disordered" evidence="1">
    <location>
        <begin position="1"/>
        <end position="41"/>
    </location>
</feature>
<evidence type="ECO:0000256" key="1">
    <source>
        <dbReference type="SAM" id="MobiDB-lite"/>
    </source>
</evidence>
<sequence length="98" mass="10758">MEASPADGGVRKITEYNSGSRDSGRHETQEMGMSSALTQPGMNTLARLLELKLKRDSQGKSGGYWPARPHYCHRAPNEGFILDVYDDTDTAPQSQSAE</sequence>
<dbReference type="EMBL" id="VDEP01000207">
    <property type="protein sequence ID" value="KAA1123580.1"/>
    <property type="molecule type" value="Genomic_DNA"/>
</dbReference>
<evidence type="ECO:0000313" key="2">
    <source>
        <dbReference type="EMBL" id="KAA1123580.1"/>
    </source>
</evidence>
<name>A0A5B0RCY1_PUCGR</name>
<gene>
    <name evidence="2" type="ORF">PGTUg99_017315</name>
</gene>
<reference evidence="2 3" key="1">
    <citation type="submission" date="2019-05" db="EMBL/GenBank/DDBJ databases">
        <title>Emergence of the Ug99 lineage of the wheat stem rust pathogen through somatic hybridization.</title>
        <authorList>
            <person name="Li F."/>
            <person name="Upadhyaya N.M."/>
            <person name="Sperschneider J."/>
            <person name="Matny O."/>
            <person name="Nguyen-Phuc H."/>
            <person name="Mago R."/>
            <person name="Raley C."/>
            <person name="Miller M.E."/>
            <person name="Silverstein K.A.T."/>
            <person name="Henningsen E."/>
            <person name="Hirsch C.D."/>
            <person name="Visser B."/>
            <person name="Pretorius Z.A."/>
            <person name="Steffenson B.J."/>
            <person name="Schwessinger B."/>
            <person name="Dodds P.N."/>
            <person name="Figueroa M."/>
        </authorList>
    </citation>
    <scope>NUCLEOTIDE SEQUENCE [LARGE SCALE GENOMIC DNA]</scope>
    <source>
        <strain evidence="2 3">Ug99</strain>
    </source>
</reference>
<organism evidence="2 3">
    <name type="scientific">Puccinia graminis f. sp. tritici</name>
    <dbReference type="NCBI Taxonomy" id="56615"/>
    <lineage>
        <taxon>Eukaryota</taxon>
        <taxon>Fungi</taxon>
        <taxon>Dikarya</taxon>
        <taxon>Basidiomycota</taxon>
        <taxon>Pucciniomycotina</taxon>
        <taxon>Pucciniomycetes</taxon>
        <taxon>Pucciniales</taxon>
        <taxon>Pucciniaceae</taxon>
        <taxon>Puccinia</taxon>
    </lineage>
</organism>
<proteinExistence type="predicted"/>
<feature type="compositionally biased region" description="Polar residues" evidence="1">
    <location>
        <begin position="31"/>
        <end position="41"/>
    </location>
</feature>
<protein>
    <submittedName>
        <fullName evidence="2">Uncharacterized protein</fullName>
    </submittedName>
</protein>